<dbReference type="InterPro" id="IPR000866">
    <property type="entry name" value="AhpC/TSA"/>
</dbReference>
<proteinExistence type="inferred from homology"/>
<evidence type="ECO:0000256" key="12">
    <source>
        <dbReference type="ARBA" id="ARBA00049091"/>
    </source>
</evidence>
<dbReference type="CDD" id="cd03017">
    <property type="entry name" value="PRX_BCP"/>
    <property type="match status" value="1"/>
</dbReference>
<dbReference type="Gene3D" id="3.40.30.10">
    <property type="entry name" value="Glutaredoxin"/>
    <property type="match status" value="1"/>
</dbReference>
<keyword evidence="8" id="KW-0676">Redox-active center</keyword>
<dbReference type="Pfam" id="PF00578">
    <property type="entry name" value="AhpC-TSA"/>
    <property type="match status" value="1"/>
</dbReference>
<evidence type="ECO:0000256" key="5">
    <source>
        <dbReference type="ARBA" id="ARBA00022862"/>
    </source>
</evidence>
<dbReference type="NCBIfam" id="NF006960">
    <property type="entry name" value="PRK09437.1"/>
    <property type="match status" value="1"/>
</dbReference>
<dbReference type="GO" id="GO:0034599">
    <property type="term" value="P:cellular response to oxidative stress"/>
    <property type="evidence" value="ECO:0007669"/>
    <property type="project" value="TreeGrafter"/>
</dbReference>
<evidence type="ECO:0000256" key="6">
    <source>
        <dbReference type="ARBA" id="ARBA00023002"/>
    </source>
</evidence>
<evidence type="ECO:0000256" key="2">
    <source>
        <dbReference type="ARBA" id="ARBA00011245"/>
    </source>
</evidence>
<evidence type="ECO:0000313" key="15">
    <source>
        <dbReference type="Proteomes" id="UP000438991"/>
    </source>
</evidence>
<dbReference type="InterPro" id="IPR036249">
    <property type="entry name" value="Thioredoxin-like_sf"/>
</dbReference>
<evidence type="ECO:0000256" key="7">
    <source>
        <dbReference type="ARBA" id="ARBA00023157"/>
    </source>
</evidence>
<evidence type="ECO:0000256" key="1">
    <source>
        <dbReference type="ARBA" id="ARBA00003330"/>
    </source>
</evidence>
<evidence type="ECO:0000256" key="13">
    <source>
        <dbReference type="PIRSR" id="PIRSR000239-1"/>
    </source>
</evidence>
<dbReference type="PROSITE" id="PS51352">
    <property type="entry name" value="THIOREDOXIN_2"/>
    <property type="match status" value="1"/>
</dbReference>
<dbReference type="SUPFAM" id="SSF52833">
    <property type="entry name" value="Thioredoxin-like"/>
    <property type="match status" value="1"/>
</dbReference>
<sequence length="156" mass="16885">MPLKLREGDPAPPFRLPRDGGGEVSLADFRGRKLVLYFYPKADTPGCTREAQAFSARRDAFAAVGTDILGVSADPVKKQNSFRDKHGLTIPLASDETHAMLEAYGVWGEKSMYGRTFMGITRATLLIGPDGRIARIWPAVKVDGHADEVLAAATAL</sequence>
<keyword evidence="4 14" id="KW-0575">Peroxidase</keyword>
<comment type="similarity">
    <text evidence="10">Belongs to the peroxiredoxin family. BCP/PrxQ subfamily.</text>
</comment>
<reference evidence="14 15" key="1">
    <citation type="submission" date="2019-11" db="EMBL/GenBank/DDBJ databases">
        <title>Whole-genome sequence of Rhodoplanes serenus DSM 18633, type strain.</title>
        <authorList>
            <person name="Kyndt J.A."/>
            <person name="Meyer T.E."/>
        </authorList>
    </citation>
    <scope>NUCLEOTIDE SEQUENCE [LARGE SCALE GENOMIC DNA]</scope>
    <source>
        <strain evidence="14 15">DSM 18633</strain>
    </source>
</reference>
<keyword evidence="7" id="KW-1015">Disulfide bond</keyword>
<comment type="subunit">
    <text evidence="2">Monomer.</text>
</comment>
<organism evidence="14 15">
    <name type="scientific">Rhodoplanes serenus</name>
    <dbReference type="NCBI Taxonomy" id="200615"/>
    <lineage>
        <taxon>Bacteria</taxon>
        <taxon>Pseudomonadati</taxon>
        <taxon>Pseudomonadota</taxon>
        <taxon>Alphaproteobacteria</taxon>
        <taxon>Hyphomicrobiales</taxon>
        <taxon>Nitrobacteraceae</taxon>
        <taxon>Rhodoplanes</taxon>
    </lineage>
</organism>
<evidence type="ECO:0000256" key="3">
    <source>
        <dbReference type="ARBA" id="ARBA00013017"/>
    </source>
</evidence>
<dbReference type="AlphaFoldDB" id="A0A327KGH7"/>
<keyword evidence="5" id="KW-0049">Antioxidant</keyword>
<dbReference type="PANTHER" id="PTHR42801:SF4">
    <property type="entry name" value="AHPC_TSA FAMILY PROTEIN"/>
    <property type="match status" value="1"/>
</dbReference>
<evidence type="ECO:0000256" key="11">
    <source>
        <dbReference type="ARBA" id="ARBA00042639"/>
    </source>
</evidence>
<name>A0A327KGH7_9BRAD</name>
<dbReference type="InterPro" id="IPR024706">
    <property type="entry name" value="Peroxiredoxin_AhpC-typ"/>
</dbReference>
<dbReference type="Proteomes" id="UP000438991">
    <property type="component" value="Unassembled WGS sequence"/>
</dbReference>
<comment type="caution">
    <text evidence="14">The sequence shown here is derived from an EMBL/GenBank/DDBJ whole genome shotgun (WGS) entry which is preliminary data.</text>
</comment>
<protein>
    <recommendedName>
        <fullName evidence="3">thioredoxin-dependent peroxiredoxin</fullName>
        <ecNumber evidence="3">1.11.1.24</ecNumber>
    </recommendedName>
    <alternativeName>
        <fullName evidence="9">Thioredoxin peroxidase</fullName>
    </alternativeName>
    <alternativeName>
        <fullName evidence="11">Thioredoxin-dependent peroxiredoxin Bcp</fullName>
    </alternativeName>
</protein>
<accession>A0A327KGH7</accession>
<dbReference type="EMBL" id="WNKV01000002">
    <property type="protein sequence ID" value="MTW15228.1"/>
    <property type="molecule type" value="Genomic_DNA"/>
</dbReference>
<gene>
    <name evidence="14" type="ORF">GJ689_03290</name>
</gene>
<evidence type="ECO:0000256" key="10">
    <source>
        <dbReference type="ARBA" id="ARBA00038489"/>
    </source>
</evidence>
<dbReference type="InterPro" id="IPR013766">
    <property type="entry name" value="Thioredoxin_domain"/>
</dbReference>
<dbReference type="FunFam" id="3.40.30.10:FF:000007">
    <property type="entry name" value="Thioredoxin-dependent thiol peroxidase"/>
    <property type="match status" value="1"/>
</dbReference>
<feature type="active site" description="Cysteine sulfenic acid (-SOH) intermediate; for peroxidase activity" evidence="13">
    <location>
        <position position="47"/>
    </location>
</feature>
<dbReference type="GO" id="GO:0008379">
    <property type="term" value="F:thioredoxin peroxidase activity"/>
    <property type="evidence" value="ECO:0007669"/>
    <property type="project" value="TreeGrafter"/>
</dbReference>
<dbReference type="PIRSF" id="PIRSF000239">
    <property type="entry name" value="AHPC"/>
    <property type="match status" value="1"/>
</dbReference>
<dbReference type="InterPro" id="IPR050924">
    <property type="entry name" value="Peroxiredoxin_BCP/PrxQ"/>
</dbReference>
<evidence type="ECO:0000256" key="8">
    <source>
        <dbReference type="ARBA" id="ARBA00023284"/>
    </source>
</evidence>
<comment type="function">
    <text evidence="1">Thiol-specific peroxidase that catalyzes the reduction of hydrogen peroxide and organic hydroperoxides to water and alcohols, respectively. Plays a role in cell protection against oxidative stress by detoxifying peroxides and as sensor of hydrogen peroxide-mediated signaling events.</text>
</comment>
<keyword evidence="6 14" id="KW-0560">Oxidoreductase</keyword>
<dbReference type="GO" id="GO:0005737">
    <property type="term" value="C:cytoplasm"/>
    <property type="evidence" value="ECO:0007669"/>
    <property type="project" value="TreeGrafter"/>
</dbReference>
<comment type="catalytic activity">
    <reaction evidence="12">
        <text>a hydroperoxide + [thioredoxin]-dithiol = an alcohol + [thioredoxin]-disulfide + H2O</text>
        <dbReference type="Rhea" id="RHEA:62620"/>
        <dbReference type="Rhea" id="RHEA-COMP:10698"/>
        <dbReference type="Rhea" id="RHEA-COMP:10700"/>
        <dbReference type="ChEBI" id="CHEBI:15377"/>
        <dbReference type="ChEBI" id="CHEBI:29950"/>
        <dbReference type="ChEBI" id="CHEBI:30879"/>
        <dbReference type="ChEBI" id="CHEBI:35924"/>
        <dbReference type="ChEBI" id="CHEBI:50058"/>
        <dbReference type="EC" id="1.11.1.24"/>
    </reaction>
</comment>
<evidence type="ECO:0000256" key="9">
    <source>
        <dbReference type="ARBA" id="ARBA00032824"/>
    </source>
</evidence>
<dbReference type="PANTHER" id="PTHR42801">
    <property type="entry name" value="THIOREDOXIN-DEPENDENT PEROXIDE REDUCTASE"/>
    <property type="match status" value="1"/>
</dbReference>
<evidence type="ECO:0000313" key="14">
    <source>
        <dbReference type="EMBL" id="MTW15228.1"/>
    </source>
</evidence>
<evidence type="ECO:0000256" key="4">
    <source>
        <dbReference type="ARBA" id="ARBA00022559"/>
    </source>
</evidence>
<dbReference type="EC" id="1.11.1.24" evidence="3"/>
<dbReference type="GO" id="GO:0045454">
    <property type="term" value="P:cell redox homeostasis"/>
    <property type="evidence" value="ECO:0007669"/>
    <property type="project" value="TreeGrafter"/>
</dbReference>